<dbReference type="GO" id="GO:0016747">
    <property type="term" value="F:acyltransferase activity, transferring groups other than amino-acyl groups"/>
    <property type="evidence" value="ECO:0007669"/>
    <property type="project" value="InterPro"/>
</dbReference>
<feature type="domain" description="N-acetyltransferase" evidence="1">
    <location>
        <begin position="129"/>
        <end position="264"/>
    </location>
</feature>
<evidence type="ECO:0000313" key="2">
    <source>
        <dbReference type="EMBL" id="TXC67223.1"/>
    </source>
</evidence>
<evidence type="ECO:0000259" key="1">
    <source>
        <dbReference type="PROSITE" id="PS51186"/>
    </source>
</evidence>
<organism evidence="2 3">
    <name type="scientific">Piscinibacter aquaticus</name>
    <dbReference type="NCBI Taxonomy" id="392597"/>
    <lineage>
        <taxon>Bacteria</taxon>
        <taxon>Pseudomonadati</taxon>
        <taxon>Pseudomonadota</taxon>
        <taxon>Betaproteobacteria</taxon>
        <taxon>Burkholderiales</taxon>
        <taxon>Sphaerotilaceae</taxon>
        <taxon>Piscinibacter</taxon>
    </lineage>
</organism>
<dbReference type="InterPro" id="IPR000182">
    <property type="entry name" value="GNAT_dom"/>
</dbReference>
<evidence type="ECO:0000313" key="3">
    <source>
        <dbReference type="Proteomes" id="UP000321832"/>
    </source>
</evidence>
<protein>
    <submittedName>
        <fullName evidence="2">GNAT family N-acetyltransferase</fullName>
    </submittedName>
</protein>
<dbReference type="Proteomes" id="UP000321832">
    <property type="component" value="Unassembled WGS sequence"/>
</dbReference>
<accession>A0A5C6U2J1</accession>
<dbReference type="PROSITE" id="PS51186">
    <property type="entry name" value="GNAT"/>
    <property type="match status" value="1"/>
</dbReference>
<keyword evidence="2" id="KW-0808">Transferase</keyword>
<sequence length="264" mass="28742">MRMNPVIARSFDPYLLPRVEDAGLNASAPPQQRWLDGWLVRFSPGKAKRARCINAVAPGRMSVAHKLALCEPVFEQAGLPLLVRITPFSEPAGLDASLEGMGFARIDDTRVMVLEEVSNIVAPVLPPGITVQPVGLEAFAQRVGALRGSPLSQRVAHGQRLSQSPVPFQAYEMRLDGDVVACGQFALEADLVGLYDIFTAESARGLGHASRLCTHLLAEAHRRGARHGYLQVEGDNLPARTIYHRLGFADAYAYHYRARNPAAA</sequence>
<keyword evidence="3" id="KW-1185">Reference proteome</keyword>
<dbReference type="SUPFAM" id="SSF55729">
    <property type="entry name" value="Acyl-CoA N-acyltransferases (Nat)"/>
    <property type="match status" value="1"/>
</dbReference>
<reference evidence="2 3" key="1">
    <citation type="submission" date="2019-08" db="EMBL/GenBank/DDBJ databases">
        <authorList>
            <person name="Khan S.A."/>
            <person name="Jeon C.O."/>
            <person name="Jeong S.E."/>
        </authorList>
    </citation>
    <scope>NUCLEOTIDE SEQUENCE [LARGE SCALE GENOMIC DNA]</scope>
    <source>
        <strain evidence="3">IMCC1728</strain>
    </source>
</reference>
<dbReference type="EMBL" id="VOPW01000001">
    <property type="protein sequence ID" value="TXC67223.1"/>
    <property type="molecule type" value="Genomic_DNA"/>
</dbReference>
<dbReference type="CDD" id="cd04301">
    <property type="entry name" value="NAT_SF"/>
    <property type="match status" value="1"/>
</dbReference>
<proteinExistence type="predicted"/>
<comment type="caution">
    <text evidence="2">The sequence shown here is derived from an EMBL/GenBank/DDBJ whole genome shotgun (WGS) entry which is preliminary data.</text>
</comment>
<dbReference type="Pfam" id="PF00583">
    <property type="entry name" value="Acetyltransf_1"/>
    <property type="match status" value="1"/>
</dbReference>
<dbReference type="InterPro" id="IPR016181">
    <property type="entry name" value="Acyl_CoA_acyltransferase"/>
</dbReference>
<dbReference type="Gene3D" id="3.40.630.30">
    <property type="match status" value="1"/>
</dbReference>
<name>A0A5C6U2J1_9BURK</name>
<dbReference type="AlphaFoldDB" id="A0A5C6U2J1"/>
<gene>
    <name evidence="2" type="ORF">FSC37_20455</name>
</gene>